<dbReference type="Proteomes" id="UP000184096">
    <property type="component" value="Chromosome I"/>
</dbReference>
<dbReference type="EMBL" id="LT670849">
    <property type="protein sequence ID" value="SHN80496.1"/>
    <property type="molecule type" value="Genomic_DNA"/>
</dbReference>
<keyword evidence="3" id="KW-1185">Reference proteome</keyword>
<accession>A0A1M7UC32</accession>
<feature type="compositionally biased region" description="Basic and acidic residues" evidence="1">
    <location>
        <begin position="19"/>
        <end position="38"/>
    </location>
</feature>
<dbReference type="AlphaFoldDB" id="A0A1M7UC32"/>
<evidence type="ECO:0000256" key="1">
    <source>
        <dbReference type="SAM" id="MobiDB-lite"/>
    </source>
</evidence>
<dbReference type="RefSeq" id="WP_072820953.1">
    <property type="nucleotide sequence ID" value="NZ_LT670849.1"/>
</dbReference>
<reference evidence="3" key="1">
    <citation type="submission" date="2016-11" db="EMBL/GenBank/DDBJ databases">
        <authorList>
            <person name="Varghese N."/>
            <person name="Submissions S."/>
        </authorList>
    </citation>
    <scope>NUCLEOTIDE SEQUENCE [LARGE SCALE GENOMIC DNA]</scope>
    <source>
        <strain evidence="3">GAS401</strain>
    </source>
</reference>
<organism evidence="2 3">
    <name type="scientific">Bradyrhizobium erythrophlei</name>
    <dbReference type="NCBI Taxonomy" id="1437360"/>
    <lineage>
        <taxon>Bacteria</taxon>
        <taxon>Pseudomonadati</taxon>
        <taxon>Pseudomonadota</taxon>
        <taxon>Alphaproteobacteria</taxon>
        <taxon>Hyphomicrobiales</taxon>
        <taxon>Nitrobacteraceae</taxon>
        <taxon>Bradyrhizobium</taxon>
    </lineage>
</organism>
<gene>
    <name evidence="2" type="ORF">SAMN05444170_4371</name>
</gene>
<protein>
    <submittedName>
        <fullName evidence="2">Uncharacterized protein</fullName>
    </submittedName>
</protein>
<feature type="region of interest" description="Disordered" evidence="1">
    <location>
        <begin position="19"/>
        <end position="48"/>
    </location>
</feature>
<proteinExistence type="predicted"/>
<evidence type="ECO:0000313" key="2">
    <source>
        <dbReference type="EMBL" id="SHN80496.1"/>
    </source>
</evidence>
<evidence type="ECO:0000313" key="3">
    <source>
        <dbReference type="Proteomes" id="UP000184096"/>
    </source>
</evidence>
<name>A0A1M7UC32_9BRAD</name>
<sequence>MPNKIDELLPTAKEIQKKAAVKEAETAEEQRRCPEVRLSRRSGPNTEQSLIYLKPQPDDCFDGLPKEIVGRSDSRPASQV</sequence>